<feature type="binding site" evidence="14">
    <location>
        <position position="155"/>
    </location>
    <ligand>
        <name>FMN</name>
        <dbReference type="ChEBI" id="CHEBI:58210"/>
    </ligand>
</feature>
<dbReference type="EMBL" id="MFQN01000016">
    <property type="protein sequence ID" value="OGH74420.1"/>
    <property type="molecule type" value="Genomic_DNA"/>
</dbReference>
<dbReference type="Proteomes" id="UP000178347">
    <property type="component" value="Unassembled WGS sequence"/>
</dbReference>
<evidence type="ECO:0000256" key="10">
    <source>
        <dbReference type="ARBA" id="ARBA00048205"/>
    </source>
</evidence>
<evidence type="ECO:0000256" key="2">
    <source>
        <dbReference type="ARBA" id="ARBA00002790"/>
    </source>
</evidence>
<evidence type="ECO:0000256" key="13">
    <source>
        <dbReference type="PIRSR" id="PIRSR006621-1"/>
    </source>
</evidence>
<feature type="binding site" evidence="14">
    <location>
        <begin position="239"/>
        <end position="240"/>
    </location>
    <ligand>
        <name>FMN</name>
        <dbReference type="ChEBI" id="CHEBI:58210"/>
    </ligand>
</feature>
<dbReference type="Gene3D" id="3.20.20.70">
    <property type="entry name" value="Aldolase class I"/>
    <property type="match status" value="1"/>
</dbReference>
<keyword evidence="8" id="KW-0694">RNA-binding</keyword>
<dbReference type="InterPro" id="IPR024036">
    <property type="entry name" value="tRNA-dHydroUridine_Synthase_C"/>
</dbReference>
<keyword evidence="9 12" id="KW-0560">Oxidoreductase</keyword>
<dbReference type="Gene3D" id="1.10.1200.80">
    <property type="entry name" value="Putative flavin oxidoreducatase, domain 2"/>
    <property type="match status" value="1"/>
</dbReference>
<dbReference type="Pfam" id="PF01207">
    <property type="entry name" value="Dus"/>
    <property type="match status" value="1"/>
</dbReference>
<dbReference type="EC" id="1.3.1.-" evidence="12"/>
<keyword evidence="5 12" id="KW-0288">FMN</keyword>
<organism evidence="16 17">
    <name type="scientific">Candidatus Magasanikbacteria bacterium RIFCSPLOWO2_12_FULL_43_12</name>
    <dbReference type="NCBI Taxonomy" id="1798692"/>
    <lineage>
        <taxon>Bacteria</taxon>
        <taxon>Candidatus Magasanikiibacteriota</taxon>
    </lineage>
</organism>
<feature type="domain" description="DUS-like FMN-binding" evidence="15">
    <location>
        <begin position="12"/>
        <end position="322"/>
    </location>
</feature>
<evidence type="ECO:0000256" key="1">
    <source>
        <dbReference type="ARBA" id="ARBA00001917"/>
    </source>
</evidence>
<dbReference type="InterPro" id="IPR035587">
    <property type="entry name" value="DUS-like_FMN-bd"/>
</dbReference>
<dbReference type="PROSITE" id="PS01136">
    <property type="entry name" value="UPF0034"/>
    <property type="match status" value="1"/>
</dbReference>
<comment type="similarity">
    <text evidence="12">Belongs to the dus family.</text>
</comment>
<comment type="function">
    <text evidence="2 12">Catalyzes the synthesis of 5,6-dihydrouridine (D), a modified base found in the D-loop of most tRNAs, via the reduction of the C5-C6 double bond in target uridines.</text>
</comment>
<evidence type="ECO:0000256" key="8">
    <source>
        <dbReference type="ARBA" id="ARBA00022884"/>
    </source>
</evidence>
<dbReference type="STRING" id="1798692.A3G00_01000"/>
<dbReference type="InterPro" id="IPR018517">
    <property type="entry name" value="tRNA_hU_synthase_CS"/>
</dbReference>
<evidence type="ECO:0000256" key="9">
    <source>
        <dbReference type="ARBA" id="ARBA00023002"/>
    </source>
</evidence>
<comment type="catalytic activity">
    <reaction evidence="11">
        <text>a 5,6-dihydrouridine in tRNA + NAD(+) = a uridine in tRNA + NADH + H(+)</text>
        <dbReference type="Rhea" id="RHEA:54452"/>
        <dbReference type="Rhea" id="RHEA-COMP:13339"/>
        <dbReference type="Rhea" id="RHEA-COMP:13887"/>
        <dbReference type="ChEBI" id="CHEBI:15378"/>
        <dbReference type="ChEBI" id="CHEBI:57540"/>
        <dbReference type="ChEBI" id="CHEBI:57945"/>
        <dbReference type="ChEBI" id="CHEBI:65315"/>
        <dbReference type="ChEBI" id="CHEBI:74443"/>
    </reaction>
</comment>
<keyword evidence="14" id="KW-0547">Nucleotide-binding</keyword>
<dbReference type="GO" id="GO:0000049">
    <property type="term" value="F:tRNA binding"/>
    <property type="evidence" value="ECO:0007669"/>
    <property type="project" value="UniProtKB-KW"/>
</dbReference>
<evidence type="ECO:0000313" key="16">
    <source>
        <dbReference type="EMBL" id="OGH74420.1"/>
    </source>
</evidence>
<dbReference type="PANTHER" id="PTHR45846:SF1">
    <property type="entry name" value="TRNA-DIHYDROURIDINE(47) SYNTHASE [NAD(P)(+)]-LIKE"/>
    <property type="match status" value="1"/>
</dbReference>
<sequence>MWITQNKPIIALAPMADMTDSPFCRVCREVSGGDFVIFREMVSAEAIVRGNEKTLKMCGFDEIERPIVLQIFGGDPKIMREAAEIIVCANTPLCSPLRRGEILRPDGIDVNMGCPVPKIAGKSKAGAALMKDHERAVAIIKELKAANLGVPVSVKTRLGWSKDDEILEFAQKLEQAGADAITIHGRTKKQGYSGVANWDRIKEVKKLVSIPVIANGDIHSREDIARCLEITGADGVMIGRAALGNPWIFDMRNTKECEIAKIDVVKIVLRHAELHLEHYGEEFGLKTFRKHLLCYFRGFDGVKELRQRLVRVEKYEELGKELESL</sequence>
<evidence type="ECO:0000256" key="4">
    <source>
        <dbReference type="ARBA" id="ARBA00022630"/>
    </source>
</evidence>
<evidence type="ECO:0000256" key="12">
    <source>
        <dbReference type="PIRNR" id="PIRNR006621"/>
    </source>
</evidence>
<dbReference type="CDD" id="cd02801">
    <property type="entry name" value="DUS_like_FMN"/>
    <property type="match status" value="1"/>
</dbReference>
<dbReference type="SUPFAM" id="SSF51395">
    <property type="entry name" value="FMN-linked oxidoreductases"/>
    <property type="match status" value="1"/>
</dbReference>
<gene>
    <name evidence="16" type="ORF">A3G00_01000</name>
</gene>
<dbReference type="InterPro" id="IPR001269">
    <property type="entry name" value="DUS_fam"/>
</dbReference>
<dbReference type="GO" id="GO:0050660">
    <property type="term" value="F:flavin adenine dinucleotide binding"/>
    <property type="evidence" value="ECO:0007669"/>
    <property type="project" value="InterPro"/>
</dbReference>
<feature type="binding site" evidence="14">
    <location>
        <position position="70"/>
    </location>
    <ligand>
        <name>FMN</name>
        <dbReference type="ChEBI" id="CHEBI:58210"/>
    </ligand>
</feature>
<evidence type="ECO:0000256" key="7">
    <source>
        <dbReference type="ARBA" id="ARBA00022857"/>
    </source>
</evidence>
<proteinExistence type="inferred from homology"/>
<dbReference type="PANTHER" id="PTHR45846">
    <property type="entry name" value="TRNA-DIHYDROURIDINE(47) SYNTHASE [NAD(P)(+)]-LIKE"/>
    <property type="match status" value="1"/>
</dbReference>
<feature type="binding site" evidence="14">
    <location>
        <begin position="14"/>
        <end position="16"/>
    </location>
    <ligand>
        <name>FMN</name>
        <dbReference type="ChEBI" id="CHEBI:58210"/>
    </ligand>
</feature>
<keyword evidence="3" id="KW-0820">tRNA-binding</keyword>
<feature type="binding site" evidence="14">
    <location>
        <position position="184"/>
    </location>
    <ligand>
        <name>FMN</name>
        <dbReference type="ChEBI" id="CHEBI:58210"/>
    </ligand>
</feature>
<evidence type="ECO:0000256" key="11">
    <source>
        <dbReference type="ARBA" id="ARBA00048802"/>
    </source>
</evidence>
<comment type="cofactor">
    <cofactor evidence="1 12 14">
        <name>FMN</name>
        <dbReference type="ChEBI" id="CHEBI:58210"/>
    </cofactor>
</comment>
<keyword evidence="4 12" id="KW-0285">Flavoprotein</keyword>
<name>A0A1F6MSB1_9BACT</name>
<evidence type="ECO:0000313" key="17">
    <source>
        <dbReference type="Proteomes" id="UP000178347"/>
    </source>
</evidence>
<protein>
    <recommendedName>
        <fullName evidence="12">tRNA-dihydrouridine synthase</fullName>
        <ecNumber evidence="12">1.3.1.-</ecNumber>
    </recommendedName>
</protein>
<comment type="catalytic activity">
    <reaction evidence="10">
        <text>a 5,6-dihydrouridine in tRNA + NADP(+) = a uridine in tRNA + NADPH + H(+)</text>
        <dbReference type="Rhea" id="RHEA:23624"/>
        <dbReference type="Rhea" id="RHEA-COMP:13339"/>
        <dbReference type="Rhea" id="RHEA-COMP:13887"/>
        <dbReference type="ChEBI" id="CHEBI:15378"/>
        <dbReference type="ChEBI" id="CHEBI:57783"/>
        <dbReference type="ChEBI" id="CHEBI:58349"/>
        <dbReference type="ChEBI" id="CHEBI:65315"/>
        <dbReference type="ChEBI" id="CHEBI:74443"/>
    </reaction>
</comment>
<evidence type="ECO:0000256" key="14">
    <source>
        <dbReference type="PIRSR" id="PIRSR006621-2"/>
    </source>
</evidence>
<accession>A0A1F6MSB1</accession>
<reference evidence="16 17" key="1">
    <citation type="journal article" date="2016" name="Nat. Commun.">
        <title>Thousands of microbial genomes shed light on interconnected biogeochemical processes in an aquifer system.</title>
        <authorList>
            <person name="Anantharaman K."/>
            <person name="Brown C.T."/>
            <person name="Hug L.A."/>
            <person name="Sharon I."/>
            <person name="Castelle C.J."/>
            <person name="Probst A.J."/>
            <person name="Thomas B.C."/>
            <person name="Singh A."/>
            <person name="Wilkins M.J."/>
            <person name="Karaoz U."/>
            <person name="Brodie E.L."/>
            <person name="Williams K.H."/>
            <person name="Hubbard S.S."/>
            <person name="Banfield J.F."/>
        </authorList>
    </citation>
    <scope>NUCLEOTIDE SEQUENCE [LARGE SCALE GENOMIC DNA]</scope>
</reference>
<evidence type="ECO:0000256" key="5">
    <source>
        <dbReference type="ARBA" id="ARBA00022643"/>
    </source>
</evidence>
<dbReference type="AlphaFoldDB" id="A0A1F6MSB1"/>
<dbReference type="PIRSF" id="PIRSF006621">
    <property type="entry name" value="Dus"/>
    <property type="match status" value="1"/>
</dbReference>
<evidence type="ECO:0000256" key="3">
    <source>
        <dbReference type="ARBA" id="ARBA00022555"/>
    </source>
</evidence>
<feature type="active site" description="Proton donor" evidence="13">
    <location>
        <position position="114"/>
    </location>
</feature>
<keyword evidence="6 12" id="KW-0819">tRNA processing</keyword>
<dbReference type="GO" id="GO:0017150">
    <property type="term" value="F:tRNA dihydrouridine synthase activity"/>
    <property type="evidence" value="ECO:0007669"/>
    <property type="project" value="InterPro"/>
</dbReference>
<evidence type="ECO:0000259" key="15">
    <source>
        <dbReference type="Pfam" id="PF01207"/>
    </source>
</evidence>
<evidence type="ECO:0000256" key="6">
    <source>
        <dbReference type="ARBA" id="ARBA00022694"/>
    </source>
</evidence>
<dbReference type="InterPro" id="IPR013785">
    <property type="entry name" value="Aldolase_TIM"/>
</dbReference>
<comment type="caution">
    <text evidence="16">The sequence shown here is derived from an EMBL/GenBank/DDBJ whole genome shotgun (WGS) entry which is preliminary data.</text>
</comment>
<keyword evidence="7" id="KW-0521">NADP</keyword>